<dbReference type="InterPro" id="IPR029058">
    <property type="entry name" value="AB_hydrolase_fold"/>
</dbReference>
<sequence length="264" mass="29596">MSSLTSVILPDKATIAYEVLGSHFMGHALSLVMVFGMSTTRNDWRALSPCLPKSRPDYDGIPGDLVLLIAYLRWSEVAICGFSMGGRSFRQTVLPYLESHPTPLPTRVTHVFLAGTRSAVLRDPQHGLQIRPTNRKYLIRRTLQATFDPSWLLQDLITSCTTLYTDGAFIDVFATIQELTYLPGSPRPPASIGCNMIEKQRKALQRFDFEQLLPNISSNIQILVIHGQQDQVILFRCAEIGNQPGKVPSLAFGHQWFEYFDLGV</sequence>
<name>A0AAD7KAW9_9AGAR</name>
<accession>A0AAD7KAW9</accession>
<dbReference type="SUPFAM" id="SSF53474">
    <property type="entry name" value="alpha/beta-Hydrolases"/>
    <property type="match status" value="1"/>
</dbReference>
<keyword evidence="2" id="KW-1185">Reference proteome</keyword>
<dbReference type="Gene3D" id="3.40.50.1820">
    <property type="entry name" value="alpha/beta hydrolase"/>
    <property type="match status" value="1"/>
</dbReference>
<dbReference type="EMBL" id="JARJLG010000004">
    <property type="protein sequence ID" value="KAJ7781971.1"/>
    <property type="molecule type" value="Genomic_DNA"/>
</dbReference>
<evidence type="ECO:0000313" key="1">
    <source>
        <dbReference type="EMBL" id="KAJ7781971.1"/>
    </source>
</evidence>
<dbReference type="Proteomes" id="UP001215280">
    <property type="component" value="Unassembled WGS sequence"/>
</dbReference>
<gene>
    <name evidence="1" type="ORF">DFH07DRAFT_865056</name>
</gene>
<organism evidence="1 2">
    <name type="scientific">Mycena maculata</name>
    <dbReference type="NCBI Taxonomy" id="230809"/>
    <lineage>
        <taxon>Eukaryota</taxon>
        <taxon>Fungi</taxon>
        <taxon>Dikarya</taxon>
        <taxon>Basidiomycota</taxon>
        <taxon>Agaricomycotina</taxon>
        <taxon>Agaricomycetes</taxon>
        <taxon>Agaricomycetidae</taxon>
        <taxon>Agaricales</taxon>
        <taxon>Marasmiineae</taxon>
        <taxon>Mycenaceae</taxon>
        <taxon>Mycena</taxon>
    </lineage>
</organism>
<dbReference type="AlphaFoldDB" id="A0AAD7KAW9"/>
<protein>
    <submittedName>
        <fullName evidence="1">Uncharacterized protein</fullName>
    </submittedName>
</protein>
<proteinExistence type="predicted"/>
<comment type="caution">
    <text evidence="1">The sequence shown here is derived from an EMBL/GenBank/DDBJ whole genome shotgun (WGS) entry which is preliminary data.</text>
</comment>
<reference evidence="1" key="1">
    <citation type="submission" date="2023-03" db="EMBL/GenBank/DDBJ databases">
        <title>Massive genome expansion in bonnet fungi (Mycena s.s.) driven by repeated elements and novel gene families across ecological guilds.</title>
        <authorList>
            <consortium name="Lawrence Berkeley National Laboratory"/>
            <person name="Harder C.B."/>
            <person name="Miyauchi S."/>
            <person name="Viragh M."/>
            <person name="Kuo A."/>
            <person name="Thoen E."/>
            <person name="Andreopoulos B."/>
            <person name="Lu D."/>
            <person name="Skrede I."/>
            <person name="Drula E."/>
            <person name="Henrissat B."/>
            <person name="Morin E."/>
            <person name="Kohler A."/>
            <person name="Barry K."/>
            <person name="LaButti K."/>
            <person name="Morin E."/>
            <person name="Salamov A."/>
            <person name="Lipzen A."/>
            <person name="Mereny Z."/>
            <person name="Hegedus B."/>
            <person name="Baldrian P."/>
            <person name="Stursova M."/>
            <person name="Weitz H."/>
            <person name="Taylor A."/>
            <person name="Grigoriev I.V."/>
            <person name="Nagy L.G."/>
            <person name="Martin F."/>
            <person name="Kauserud H."/>
        </authorList>
    </citation>
    <scope>NUCLEOTIDE SEQUENCE</scope>
    <source>
        <strain evidence="1">CBHHK188m</strain>
    </source>
</reference>
<evidence type="ECO:0000313" key="2">
    <source>
        <dbReference type="Proteomes" id="UP001215280"/>
    </source>
</evidence>